<reference evidence="2 3" key="1">
    <citation type="submission" date="2020-05" db="EMBL/GenBank/DDBJ databases">
        <title>Genome sequence of Kribbella sandramycini ATCC 39419.</title>
        <authorList>
            <person name="Maclea K.S."/>
            <person name="Fair J.L."/>
        </authorList>
    </citation>
    <scope>NUCLEOTIDE SEQUENCE [LARGE SCALE GENOMIC DNA]</scope>
    <source>
        <strain evidence="2 3">ATCC 39419</strain>
    </source>
</reference>
<gene>
    <name evidence="1" type="ORF">HNR71_003691</name>
    <name evidence="2" type="ORF">HPO96_03745</name>
</gene>
<comment type="caution">
    <text evidence="2">The sequence shown here is derived from an EMBL/GenBank/DDBJ whole genome shotgun (WGS) entry which is preliminary data.</text>
</comment>
<dbReference type="EMBL" id="JABJRC010000001">
    <property type="protein sequence ID" value="NOL39352.1"/>
    <property type="molecule type" value="Genomic_DNA"/>
</dbReference>
<dbReference type="Proteomes" id="UP000553957">
    <property type="component" value="Unassembled WGS sequence"/>
</dbReference>
<protein>
    <submittedName>
        <fullName evidence="2">Uncharacterized protein</fullName>
    </submittedName>
</protein>
<reference evidence="1 4" key="2">
    <citation type="submission" date="2020-08" db="EMBL/GenBank/DDBJ databases">
        <title>Sequencing the genomes of 1000 actinobacteria strains.</title>
        <authorList>
            <person name="Klenk H.-P."/>
        </authorList>
    </citation>
    <scope>NUCLEOTIDE SEQUENCE [LARGE SCALE GENOMIC DNA]</scope>
    <source>
        <strain evidence="1 4">DSM 15626</strain>
    </source>
</reference>
<evidence type="ECO:0000313" key="2">
    <source>
        <dbReference type="EMBL" id="NOL39352.1"/>
    </source>
</evidence>
<evidence type="ECO:0000313" key="4">
    <source>
        <dbReference type="Proteomes" id="UP000553957"/>
    </source>
</evidence>
<dbReference type="Proteomes" id="UP000534306">
    <property type="component" value="Unassembled WGS sequence"/>
</dbReference>
<keyword evidence="3" id="KW-1185">Reference proteome</keyword>
<dbReference type="AlphaFoldDB" id="A0A7Y4KVD2"/>
<proteinExistence type="predicted"/>
<dbReference type="RefSeq" id="WP_171670999.1">
    <property type="nucleotide sequence ID" value="NZ_BAAAGT010000003.1"/>
</dbReference>
<organism evidence="2 3">
    <name type="scientific">Kribbella sandramycini</name>
    <dbReference type="NCBI Taxonomy" id="60450"/>
    <lineage>
        <taxon>Bacteria</taxon>
        <taxon>Bacillati</taxon>
        <taxon>Actinomycetota</taxon>
        <taxon>Actinomycetes</taxon>
        <taxon>Propionibacteriales</taxon>
        <taxon>Kribbellaceae</taxon>
        <taxon>Kribbella</taxon>
    </lineage>
</organism>
<accession>A0A7Y4KVD2</accession>
<evidence type="ECO:0000313" key="1">
    <source>
        <dbReference type="EMBL" id="MBB6568054.1"/>
    </source>
</evidence>
<sequence length="285" mass="31111">MNEMDDGEEYWLEGGVEVVASGAQNGFLPEVDRVIDLLGTNRSWLAWWRETSKAPVLEVHIMVVKAGSMGLAEERVVRGRKRHLVDMFVDFAQLDVLEPDERRLLALPVVLEGIARAQSALKLSADRPELPDDVRPAPLSPGALRRRRLRDLRGLPNAALPEGPFQGMTETPKVIQIPLPSPDRRAPIPYLVENDPAGDQVVVEIHVPFGAPGADDAWIDEIQDFLDDESSDGSFDIYDLAGGDGDAYVYYLTGAPTEALLRTAAEVAALPGVPTGVFTVIIDEA</sequence>
<name>A0A7Y4KVD2_9ACTN</name>
<dbReference type="EMBL" id="JACHKF010000001">
    <property type="protein sequence ID" value="MBB6568054.1"/>
    <property type="molecule type" value="Genomic_DNA"/>
</dbReference>
<evidence type="ECO:0000313" key="3">
    <source>
        <dbReference type="Proteomes" id="UP000534306"/>
    </source>
</evidence>